<sequence length="137" mass="15843">MRHYEIVFLVHPDQSEQVPQMIERYRGMVEGDGGRFHRLEDWGRRQLAYPIKKAHKAHYVLMNVECTGAALAELEDAFRFNDAVLRHLILARDEAIIDPSFLAREENDRRDRGEEATDLAENEGEPEHSDNEAVKTA</sequence>
<dbReference type="NCBIfam" id="TIGR00166">
    <property type="entry name" value="S6"/>
    <property type="match status" value="1"/>
</dbReference>
<dbReference type="RefSeq" id="WP_163095961.1">
    <property type="nucleotide sequence ID" value="NZ_CP127523.1"/>
</dbReference>
<dbReference type="CDD" id="cd00473">
    <property type="entry name" value="bS6"/>
    <property type="match status" value="1"/>
</dbReference>
<dbReference type="InterPro" id="IPR014717">
    <property type="entry name" value="Transl_elong_EF1B/ribsomal_bS6"/>
</dbReference>
<dbReference type="GO" id="GO:0022627">
    <property type="term" value="C:cytosolic small ribosomal subunit"/>
    <property type="evidence" value="ECO:0007669"/>
    <property type="project" value="TreeGrafter"/>
</dbReference>
<dbReference type="EMBL" id="WNJL01000011">
    <property type="protein sequence ID" value="NDU41419.1"/>
    <property type="molecule type" value="Genomic_DNA"/>
</dbReference>
<feature type="region of interest" description="Disordered" evidence="9">
    <location>
        <begin position="101"/>
        <end position="137"/>
    </location>
</feature>
<protein>
    <recommendedName>
        <fullName evidence="7 8">Small ribosomal subunit protein bS6</fullName>
    </recommendedName>
</protein>
<dbReference type="PANTHER" id="PTHR21011:SF1">
    <property type="entry name" value="SMALL RIBOSOMAL SUBUNIT PROTEIN BS6M"/>
    <property type="match status" value="1"/>
</dbReference>
<evidence type="ECO:0000256" key="7">
    <source>
        <dbReference type="ARBA" id="ARBA00035294"/>
    </source>
</evidence>
<dbReference type="SUPFAM" id="SSF54995">
    <property type="entry name" value="Ribosomal protein S6"/>
    <property type="match status" value="1"/>
</dbReference>
<evidence type="ECO:0000256" key="8">
    <source>
        <dbReference type="HAMAP-Rule" id="MF_00360"/>
    </source>
</evidence>
<organism evidence="10">
    <name type="scientific">Acidithiobacillus ferrianus</name>
    <dbReference type="NCBI Taxonomy" id="2678518"/>
    <lineage>
        <taxon>Bacteria</taxon>
        <taxon>Pseudomonadati</taxon>
        <taxon>Pseudomonadota</taxon>
        <taxon>Acidithiobacillia</taxon>
        <taxon>Acidithiobacillales</taxon>
        <taxon>Acidithiobacillaceae</taxon>
        <taxon>Acidithiobacillus</taxon>
    </lineage>
</organism>
<dbReference type="GO" id="GO:0006412">
    <property type="term" value="P:translation"/>
    <property type="evidence" value="ECO:0007669"/>
    <property type="project" value="UniProtKB-UniRule"/>
</dbReference>
<comment type="caution">
    <text evidence="10">The sequence shown here is derived from an EMBL/GenBank/DDBJ whole genome shotgun (WGS) entry which is preliminary data.</text>
</comment>
<dbReference type="InterPro" id="IPR035980">
    <property type="entry name" value="Ribosomal_bS6_sf"/>
</dbReference>
<keyword evidence="2 8" id="KW-0699">rRNA-binding</keyword>
<dbReference type="GO" id="GO:0070181">
    <property type="term" value="F:small ribosomal subunit rRNA binding"/>
    <property type="evidence" value="ECO:0007669"/>
    <property type="project" value="TreeGrafter"/>
</dbReference>
<evidence type="ECO:0000256" key="9">
    <source>
        <dbReference type="SAM" id="MobiDB-lite"/>
    </source>
</evidence>
<keyword evidence="4 8" id="KW-0689">Ribosomal protein</keyword>
<evidence type="ECO:0000256" key="1">
    <source>
        <dbReference type="ARBA" id="ARBA00009512"/>
    </source>
</evidence>
<evidence type="ECO:0000256" key="2">
    <source>
        <dbReference type="ARBA" id="ARBA00022730"/>
    </source>
</evidence>
<evidence type="ECO:0000256" key="4">
    <source>
        <dbReference type="ARBA" id="ARBA00022980"/>
    </source>
</evidence>
<dbReference type="Pfam" id="PF01250">
    <property type="entry name" value="Ribosomal_S6"/>
    <property type="match status" value="1"/>
</dbReference>
<dbReference type="InterPro" id="IPR020815">
    <property type="entry name" value="Ribosomal_bS6_CS"/>
</dbReference>
<dbReference type="InterPro" id="IPR020814">
    <property type="entry name" value="Ribosomal_S6_plastid/chlpt"/>
</dbReference>
<evidence type="ECO:0000256" key="3">
    <source>
        <dbReference type="ARBA" id="ARBA00022884"/>
    </source>
</evidence>
<proteinExistence type="inferred from homology"/>
<comment type="similarity">
    <text evidence="1 8">Belongs to the bacterial ribosomal protein bS6 family.</text>
</comment>
<dbReference type="Gene3D" id="3.30.70.60">
    <property type="match status" value="1"/>
</dbReference>
<dbReference type="PANTHER" id="PTHR21011">
    <property type="entry name" value="MITOCHONDRIAL 28S RIBOSOMAL PROTEIN S6"/>
    <property type="match status" value="1"/>
</dbReference>
<reference evidence="10" key="1">
    <citation type="submission" date="2019-11" db="EMBL/GenBank/DDBJ databases">
        <title>Acidithiobacillus ferrianus sp. nov.: a facultatively anaerobic and extremely acidophilic chemolithoautotroph.</title>
        <authorList>
            <person name="Norris P.R."/>
            <person name="Falagan C."/>
            <person name="Moya-Beltran A."/>
            <person name="Castro M."/>
            <person name="Quatrini R."/>
            <person name="Johnson D.B."/>
        </authorList>
    </citation>
    <scope>NUCLEOTIDE SEQUENCE [LARGE SCALE GENOMIC DNA]</scope>
    <source>
        <strain evidence="10">MG</strain>
    </source>
</reference>
<dbReference type="HAMAP" id="MF_00360">
    <property type="entry name" value="Ribosomal_bS6"/>
    <property type="match status" value="1"/>
</dbReference>
<dbReference type="InterPro" id="IPR000529">
    <property type="entry name" value="Ribosomal_bS6"/>
</dbReference>
<gene>
    <name evidence="8 10" type="primary">rpsF</name>
    <name evidence="10" type="ORF">GL267_01815</name>
</gene>
<feature type="compositionally biased region" description="Basic and acidic residues" evidence="9">
    <location>
        <begin position="103"/>
        <end position="115"/>
    </location>
</feature>
<dbReference type="GO" id="GO:0003735">
    <property type="term" value="F:structural constituent of ribosome"/>
    <property type="evidence" value="ECO:0007669"/>
    <property type="project" value="InterPro"/>
</dbReference>
<evidence type="ECO:0000313" key="10">
    <source>
        <dbReference type="EMBL" id="NDU41419.1"/>
    </source>
</evidence>
<accession>A0A845U5F8</accession>
<name>A0A845U5F8_9PROT</name>
<evidence type="ECO:0000256" key="5">
    <source>
        <dbReference type="ARBA" id="ARBA00023274"/>
    </source>
</evidence>
<keyword evidence="3 8" id="KW-0694">RNA-binding</keyword>
<dbReference type="AlphaFoldDB" id="A0A845U5F8"/>
<dbReference type="PROSITE" id="PS01048">
    <property type="entry name" value="RIBOSOMAL_S6"/>
    <property type="match status" value="1"/>
</dbReference>
<comment type="function">
    <text evidence="6 8">Binds together with bS18 to 16S ribosomal RNA.</text>
</comment>
<feature type="compositionally biased region" description="Basic and acidic residues" evidence="9">
    <location>
        <begin position="125"/>
        <end position="137"/>
    </location>
</feature>
<keyword evidence="5 8" id="KW-0687">Ribonucleoprotein</keyword>
<evidence type="ECO:0000256" key="6">
    <source>
        <dbReference type="ARBA" id="ARBA00035104"/>
    </source>
</evidence>